<dbReference type="InterPro" id="IPR031472">
    <property type="entry name" value="MAT1-1-2/MatA-2/Smr1"/>
</dbReference>
<evidence type="ECO:0000313" key="2">
    <source>
        <dbReference type="EMBL" id="KAG9254151.1"/>
    </source>
</evidence>
<comment type="caution">
    <text evidence="2">The sequence shown here is derived from an EMBL/GenBank/DDBJ whole genome shotgun (WGS) entry which is preliminary data.</text>
</comment>
<dbReference type="Pfam" id="PF17043">
    <property type="entry name" value="MAT1-1-2"/>
    <property type="match status" value="1"/>
</dbReference>
<protein>
    <recommendedName>
        <fullName evidence="4">MAT1-1-2</fullName>
    </recommendedName>
</protein>
<accession>A0A9P7ZM10</accession>
<dbReference type="AlphaFoldDB" id="A0A9P7ZM10"/>
<feature type="coiled-coil region" evidence="1">
    <location>
        <begin position="292"/>
        <end position="319"/>
    </location>
</feature>
<evidence type="ECO:0000256" key="1">
    <source>
        <dbReference type="SAM" id="Coils"/>
    </source>
</evidence>
<organism evidence="2 3">
    <name type="scientific">Emericellopsis atlantica</name>
    <dbReference type="NCBI Taxonomy" id="2614577"/>
    <lineage>
        <taxon>Eukaryota</taxon>
        <taxon>Fungi</taxon>
        <taxon>Dikarya</taxon>
        <taxon>Ascomycota</taxon>
        <taxon>Pezizomycotina</taxon>
        <taxon>Sordariomycetes</taxon>
        <taxon>Hypocreomycetidae</taxon>
        <taxon>Hypocreales</taxon>
        <taxon>Bionectriaceae</taxon>
        <taxon>Emericellopsis</taxon>
    </lineage>
</organism>
<evidence type="ECO:0008006" key="4">
    <source>
        <dbReference type="Google" id="ProtNLM"/>
    </source>
</evidence>
<gene>
    <name evidence="2" type="ORF">F5Z01DRAFT_750592</name>
</gene>
<dbReference type="RefSeq" id="XP_046118075.1">
    <property type="nucleotide sequence ID" value="XM_046267029.1"/>
</dbReference>
<reference evidence="2" key="1">
    <citation type="journal article" date="2021" name="IMA Fungus">
        <title>Genomic characterization of three marine fungi, including Emericellopsis atlantica sp. nov. with signatures of a generalist lifestyle and marine biomass degradation.</title>
        <authorList>
            <person name="Hagestad O.C."/>
            <person name="Hou L."/>
            <person name="Andersen J.H."/>
            <person name="Hansen E.H."/>
            <person name="Altermark B."/>
            <person name="Li C."/>
            <person name="Kuhnert E."/>
            <person name="Cox R.J."/>
            <person name="Crous P.W."/>
            <person name="Spatafora J.W."/>
            <person name="Lail K."/>
            <person name="Amirebrahimi M."/>
            <person name="Lipzen A."/>
            <person name="Pangilinan J."/>
            <person name="Andreopoulos W."/>
            <person name="Hayes R.D."/>
            <person name="Ng V."/>
            <person name="Grigoriev I.V."/>
            <person name="Jackson S.A."/>
            <person name="Sutton T.D.S."/>
            <person name="Dobson A.D.W."/>
            <person name="Rama T."/>
        </authorList>
    </citation>
    <scope>NUCLEOTIDE SEQUENCE</scope>
    <source>
        <strain evidence="2">TS7</strain>
    </source>
</reference>
<dbReference type="Proteomes" id="UP000887229">
    <property type="component" value="Unassembled WGS sequence"/>
</dbReference>
<proteinExistence type="predicted"/>
<evidence type="ECO:0000313" key="3">
    <source>
        <dbReference type="Proteomes" id="UP000887229"/>
    </source>
</evidence>
<name>A0A9P7ZM10_9HYPO</name>
<keyword evidence="3" id="KW-1185">Reference proteome</keyword>
<keyword evidence="1" id="KW-0175">Coiled coil</keyword>
<sequence length="414" mass="46553">MENTLNLAPLWEAQQMCAKHHDQAVLIGRIALDTCLNLSENEADDLSGPLDIAEKAMSVIDSIFKTHTKQSYILGSIEQQSHRICAGDPLILVKAMMTVWSSNASPLITRDLQETSDYATSIINLGLISMLFTSERWTTLGSQWEALKTKTLLANAAVSLIFATYFISQAYDETMHPYIEDYIDGSQPTSIQIFLKYTWRVAQTTLPQRSPGNLFGLTSEDMKISPSGKRLLVRDGSDTWDDPVYWHPGKQTIGSPWGKFHRNKHQPTFLPTKKSTLPHTMYRLPTSSVKLAETFEEYYEDVELKLLETERQIADVSGETAADQFHRLASASGSSYPDEGIDEDDADEVYEATQEYKNSVSLTRKPILDLRGHATLPFLTTAARALRFDEEPETFEDDFWVMTFGGVEAGELDQ</sequence>
<dbReference type="GeneID" id="70297932"/>
<dbReference type="EMBL" id="MU251255">
    <property type="protein sequence ID" value="KAG9254151.1"/>
    <property type="molecule type" value="Genomic_DNA"/>
</dbReference>
<dbReference type="OrthoDB" id="5148912at2759"/>